<dbReference type="EMBL" id="BPQG01000007">
    <property type="protein sequence ID" value="GJD42968.1"/>
    <property type="molecule type" value="Genomic_DNA"/>
</dbReference>
<keyword evidence="7" id="KW-0255">Endonuclease</keyword>
<dbReference type="RefSeq" id="WP_147828312.1">
    <property type="nucleotide sequence ID" value="NZ_BPQG01000007.1"/>
</dbReference>
<feature type="binding site" evidence="5">
    <location>
        <position position="5"/>
    </location>
    <ligand>
        <name>Mg(2+)</name>
        <dbReference type="ChEBI" id="CHEBI:18420"/>
    </ligand>
</feature>
<comment type="cofactor">
    <cofactor evidence="5">
        <name>Mg(2+)</name>
        <dbReference type="ChEBI" id="CHEBI:18420"/>
    </cofactor>
</comment>
<keyword evidence="4 5" id="KW-0378">Hydrolase</keyword>
<sequence>MPYLDTSVLVAALTTEANTGRMQEWLAAQRADDLAISAWVVTEFSAALSIKVRTGAIDGVRRSVALAAFAQLSSASFRMLPVTGATFRSAARCTDQARLGLRAGDALHLAIVMDEGLVLATLDKRLAEAGAALGVPTDLL</sequence>
<keyword evidence="5" id="KW-0800">Toxin</keyword>
<keyword evidence="1 5" id="KW-1277">Toxin-antitoxin system</keyword>
<dbReference type="Proteomes" id="UP001055117">
    <property type="component" value="Unassembled WGS sequence"/>
</dbReference>
<feature type="binding site" evidence="5">
    <location>
        <position position="105"/>
    </location>
    <ligand>
        <name>Mg(2+)</name>
        <dbReference type="ChEBI" id="CHEBI:18420"/>
    </ligand>
</feature>
<gene>
    <name evidence="7" type="primary">vapC_1</name>
    <name evidence="5" type="synonym">vapC</name>
    <name evidence="7" type="ORF">AFCDBAGC_0810</name>
</gene>
<comment type="caution">
    <text evidence="7">The sequence shown here is derived from an EMBL/GenBank/DDBJ whole genome shotgun (WGS) entry which is preliminary data.</text>
</comment>
<evidence type="ECO:0000256" key="1">
    <source>
        <dbReference type="ARBA" id="ARBA00022649"/>
    </source>
</evidence>
<dbReference type="InterPro" id="IPR029060">
    <property type="entry name" value="PIN-like_dom_sf"/>
</dbReference>
<dbReference type="GO" id="GO:0004519">
    <property type="term" value="F:endonuclease activity"/>
    <property type="evidence" value="ECO:0007669"/>
    <property type="project" value="UniProtKB-KW"/>
</dbReference>
<dbReference type="HAMAP" id="MF_00265">
    <property type="entry name" value="VapC_Nob1"/>
    <property type="match status" value="1"/>
</dbReference>
<dbReference type="SUPFAM" id="SSF88723">
    <property type="entry name" value="PIN domain-like"/>
    <property type="match status" value="1"/>
</dbReference>
<feature type="domain" description="PIN" evidence="6">
    <location>
        <begin position="3"/>
        <end position="130"/>
    </location>
</feature>
<evidence type="ECO:0000256" key="5">
    <source>
        <dbReference type="HAMAP-Rule" id="MF_00265"/>
    </source>
</evidence>
<keyword evidence="2 5" id="KW-0540">Nuclease</keyword>
<protein>
    <recommendedName>
        <fullName evidence="5">Ribonuclease VapC</fullName>
        <shortName evidence="5">RNase VapC</shortName>
        <ecNumber evidence="5">3.1.-.-</ecNumber>
    </recommendedName>
    <alternativeName>
        <fullName evidence="5">Toxin VapC</fullName>
    </alternativeName>
</protein>
<comment type="function">
    <text evidence="5">Toxic component of a toxin-antitoxin (TA) system. An RNase.</text>
</comment>
<name>A0ABQ4QCN6_9HYPH</name>
<evidence type="ECO:0000256" key="2">
    <source>
        <dbReference type="ARBA" id="ARBA00022722"/>
    </source>
</evidence>
<dbReference type="Pfam" id="PF01850">
    <property type="entry name" value="PIN"/>
    <property type="match status" value="1"/>
</dbReference>
<dbReference type="CDD" id="cd09874">
    <property type="entry name" value="PIN_MT3492-like"/>
    <property type="match status" value="1"/>
</dbReference>
<evidence type="ECO:0000256" key="4">
    <source>
        <dbReference type="ARBA" id="ARBA00022801"/>
    </source>
</evidence>
<keyword evidence="3 5" id="KW-0479">Metal-binding</keyword>
<dbReference type="Gene3D" id="3.40.50.1010">
    <property type="entry name" value="5'-nuclease"/>
    <property type="match status" value="1"/>
</dbReference>
<evidence type="ECO:0000313" key="7">
    <source>
        <dbReference type="EMBL" id="GJD42968.1"/>
    </source>
</evidence>
<evidence type="ECO:0000259" key="6">
    <source>
        <dbReference type="Pfam" id="PF01850"/>
    </source>
</evidence>
<comment type="similarity">
    <text evidence="5">Belongs to the PINc/VapC protein family.</text>
</comment>
<keyword evidence="8" id="KW-1185">Reference proteome</keyword>
<dbReference type="InterPro" id="IPR002716">
    <property type="entry name" value="PIN_dom"/>
</dbReference>
<reference evidence="7 8" key="1">
    <citation type="journal article" date="2021" name="Front. Microbiol.">
        <title>Comprehensive Comparative Genomics and Phenotyping of Methylobacterium Species.</title>
        <authorList>
            <person name="Alessa O."/>
            <person name="Ogura Y."/>
            <person name="Fujitani Y."/>
            <person name="Takami H."/>
            <person name="Hayashi T."/>
            <person name="Sahin N."/>
            <person name="Tani A."/>
        </authorList>
    </citation>
    <scope>NUCLEOTIDE SEQUENCE [LARGE SCALE GENOMIC DNA]</scope>
    <source>
        <strain evidence="7 8">DSM 23679</strain>
    </source>
</reference>
<evidence type="ECO:0000313" key="8">
    <source>
        <dbReference type="Proteomes" id="UP001055117"/>
    </source>
</evidence>
<organism evidence="7 8">
    <name type="scientific">Methylobacterium cerastii</name>
    <dbReference type="NCBI Taxonomy" id="932741"/>
    <lineage>
        <taxon>Bacteria</taxon>
        <taxon>Pseudomonadati</taxon>
        <taxon>Pseudomonadota</taxon>
        <taxon>Alphaproteobacteria</taxon>
        <taxon>Hyphomicrobiales</taxon>
        <taxon>Methylobacteriaceae</taxon>
        <taxon>Methylobacterium</taxon>
    </lineage>
</organism>
<keyword evidence="5" id="KW-0460">Magnesium</keyword>
<evidence type="ECO:0000256" key="3">
    <source>
        <dbReference type="ARBA" id="ARBA00022723"/>
    </source>
</evidence>
<dbReference type="InterPro" id="IPR022907">
    <property type="entry name" value="VapC_family"/>
</dbReference>
<dbReference type="EC" id="3.1.-.-" evidence="5"/>
<accession>A0ABQ4QCN6</accession>
<proteinExistence type="inferred from homology"/>